<feature type="compositionally biased region" description="Low complexity" evidence="3">
    <location>
        <begin position="210"/>
        <end position="222"/>
    </location>
</feature>
<evidence type="ECO:0000313" key="5">
    <source>
        <dbReference type="EMBL" id="MFC5179315.1"/>
    </source>
</evidence>
<dbReference type="RefSeq" id="WP_378593342.1">
    <property type="nucleotide sequence ID" value="NZ_JBHSKD010000027.1"/>
</dbReference>
<dbReference type="Proteomes" id="UP001596087">
    <property type="component" value="Unassembled WGS sequence"/>
</dbReference>
<evidence type="ECO:0000256" key="2">
    <source>
        <dbReference type="PROSITE-ProRule" id="PRU00335"/>
    </source>
</evidence>
<dbReference type="SUPFAM" id="SSF48498">
    <property type="entry name" value="Tetracyclin repressor-like, C-terminal domain"/>
    <property type="match status" value="1"/>
</dbReference>
<protein>
    <submittedName>
        <fullName evidence="5">TetR/AcrR family transcriptional regulator</fullName>
    </submittedName>
</protein>
<proteinExistence type="predicted"/>
<evidence type="ECO:0000256" key="1">
    <source>
        <dbReference type="ARBA" id="ARBA00023125"/>
    </source>
</evidence>
<feature type="domain" description="HTH tetR-type" evidence="4">
    <location>
        <begin position="7"/>
        <end position="67"/>
    </location>
</feature>
<feature type="DNA-binding region" description="H-T-H motif" evidence="2">
    <location>
        <begin position="30"/>
        <end position="49"/>
    </location>
</feature>
<evidence type="ECO:0000259" key="4">
    <source>
        <dbReference type="PROSITE" id="PS50977"/>
    </source>
</evidence>
<dbReference type="InterPro" id="IPR001647">
    <property type="entry name" value="HTH_TetR"/>
</dbReference>
<keyword evidence="1 2" id="KW-0238">DNA-binding</keyword>
<dbReference type="PROSITE" id="PS50977">
    <property type="entry name" value="HTH_TETR_2"/>
    <property type="match status" value="1"/>
</dbReference>
<dbReference type="SUPFAM" id="SSF46689">
    <property type="entry name" value="Homeodomain-like"/>
    <property type="match status" value="1"/>
</dbReference>
<dbReference type="InterPro" id="IPR036271">
    <property type="entry name" value="Tet_transcr_reg_TetR-rel_C_sf"/>
</dbReference>
<sequence length="222" mass="23208">MDLASLSPRRRELLDAAVAVTAESGLRGLTHRAVDRRAGLPEGSTSAYLRTRAALLGELTSYVAARATADVEGLAVELGTCDGDGGDEAVRLTSQMFLRWLDQPDLLLARLEVTLLAARDPQIRTSLAASRAQLNGAVATVLADRHGGTARDQAPDAEMLVAALDGVLLAALLKPRPERRDFVTTSLALLMPGRAEPPRPAAPAGPGPRPGSALRAGAGRGR</sequence>
<evidence type="ECO:0000313" key="6">
    <source>
        <dbReference type="Proteomes" id="UP001596087"/>
    </source>
</evidence>
<dbReference type="InterPro" id="IPR009057">
    <property type="entry name" value="Homeodomain-like_sf"/>
</dbReference>
<comment type="caution">
    <text evidence="5">The sequence shown here is derived from an EMBL/GenBank/DDBJ whole genome shotgun (WGS) entry which is preliminary data.</text>
</comment>
<feature type="compositionally biased region" description="Pro residues" evidence="3">
    <location>
        <begin position="198"/>
        <end position="209"/>
    </location>
</feature>
<dbReference type="Gene3D" id="1.10.357.10">
    <property type="entry name" value="Tetracycline Repressor, domain 2"/>
    <property type="match status" value="1"/>
</dbReference>
<dbReference type="EMBL" id="JBHSKD010000027">
    <property type="protein sequence ID" value="MFC5179315.1"/>
    <property type="molecule type" value="Genomic_DNA"/>
</dbReference>
<evidence type="ECO:0000256" key="3">
    <source>
        <dbReference type="SAM" id="MobiDB-lite"/>
    </source>
</evidence>
<organism evidence="5 6">
    <name type="scientific">Nocardioides taihuensis</name>
    <dbReference type="NCBI Taxonomy" id="1835606"/>
    <lineage>
        <taxon>Bacteria</taxon>
        <taxon>Bacillati</taxon>
        <taxon>Actinomycetota</taxon>
        <taxon>Actinomycetes</taxon>
        <taxon>Propionibacteriales</taxon>
        <taxon>Nocardioidaceae</taxon>
        <taxon>Nocardioides</taxon>
    </lineage>
</organism>
<reference evidence="6" key="1">
    <citation type="journal article" date="2019" name="Int. J. Syst. Evol. Microbiol.">
        <title>The Global Catalogue of Microorganisms (GCM) 10K type strain sequencing project: providing services to taxonomists for standard genome sequencing and annotation.</title>
        <authorList>
            <consortium name="The Broad Institute Genomics Platform"/>
            <consortium name="The Broad Institute Genome Sequencing Center for Infectious Disease"/>
            <person name="Wu L."/>
            <person name="Ma J."/>
        </authorList>
    </citation>
    <scope>NUCLEOTIDE SEQUENCE [LARGE SCALE GENOMIC DNA]</scope>
    <source>
        <strain evidence="6">DFY41</strain>
    </source>
</reference>
<dbReference type="Pfam" id="PF17940">
    <property type="entry name" value="TetR_C_31"/>
    <property type="match status" value="1"/>
</dbReference>
<name>A0ABW0BPI4_9ACTN</name>
<feature type="region of interest" description="Disordered" evidence="3">
    <location>
        <begin position="191"/>
        <end position="222"/>
    </location>
</feature>
<gene>
    <name evidence="5" type="ORF">ACFPGP_21720</name>
</gene>
<dbReference type="InterPro" id="IPR041583">
    <property type="entry name" value="TetR_C_31"/>
</dbReference>
<accession>A0ABW0BPI4</accession>
<keyword evidence="6" id="KW-1185">Reference proteome</keyword>